<dbReference type="GO" id="GO:0008080">
    <property type="term" value="F:N-acetyltransferase activity"/>
    <property type="evidence" value="ECO:0007669"/>
    <property type="project" value="InterPro"/>
</dbReference>
<dbReference type="InterPro" id="IPR016181">
    <property type="entry name" value="Acyl_CoA_acyltransferase"/>
</dbReference>
<evidence type="ECO:0000259" key="3">
    <source>
        <dbReference type="PROSITE" id="PS51186"/>
    </source>
</evidence>
<dbReference type="InterPro" id="IPR000182">
    <property type="entry name" value="GNAT_dom"/>
</dbReference>
<organism evidence="4">
    <name type="scientific">Candidatus Berkiella aquae</name>
    <dbReference type="NCBI Taxonomy" id="295108"/>
    <lineage>
        <taxon>Bacteria</taxon>
        <taxon>Pseudomonadati</taxon>
        <taxon>Pseudomonadota</taxon>
        <taxon>Gammaproteobacteria</taxon>
        <taxon>Candidatus Berkiellales</taxon>
        <taxon>Candidatus Berkiellaceae</taxon>
        <taxon>Candidatus Berkiella</taxon>
    </lineage>
</organism>
<dbReference type="STRING" id="295108.HT99x_00304"/>
<dbReference type="InterPro" id="IPR045039">
    <property type="entry name" value="NSI-like"/>
</dbReference>
<sequence length="154" mass="17802">MNKNYHIQFVDEISEEIEEKMLNGLVAYERGHGIDVNYKPFSLLLNNEEGEVIGVLNAYTAFAEIYIDDIWVDEAYRGQGHGRKLIEALEMQFEGEGFNNINLVTSAFQAPEFYKKCGFSVEFVRENKKNPQLTKTFFVKYFADETQTQGIFES</sequence>
<dbReference type="SUPFAM" id="SSF55729">
    <property type="entry name" value="Acyl-CoA N-acyltransferases (Nat)"/>
    <property type="match status" value="1"/>
</dbReference>
<reference evidence="4" key="1">
    <citation type="submission" date="2015-09" db="EMBL/GenBank/DDBJ databases">
        <title>Draft Genome Sequences of Two Novel Amoeba-resistant Intranuclear Bacteria, Candidatus Berkiella cookevillensis and Candidatus Berkiella aquae.</title>
        <authorList>
            <person name="Mehari Y.T."/>
            <person name="Arivett B.A."/>
            <person name="Farone A.L."/>
            <person name="Gunderson J.H."/>
            <person name="Farone M.B."/>
        </authorList>
    </citation>
    <scope>NUCLEOTIDE SEQUENCE [LARGE SCALE GENOMIC DNA]</scope>
    <source>
        <strain evidence="4">HT99</strain>
    </source>
</reference>
<protein>
    <submittedName>
        <fullName evidence="4">Acetyltransferase (GNAT) family protein</fullName>
    </submittedName>
</protein>
<dbReference type="PANTHER" id="PTHR43626:SF4">
    <property type="entry name" value="GCN5-RELATED N-ACETYLTRANSFERASE 2, CHLOROPLASTIC"/>
    <property type="match status" value="1"/>
</dbReference>
<dbReference type="Gene3D" id="3.40.630.30">
    <property type="match status" value="1"/>
</dbReference>
<gene>
    <name evidence="4" type="ORF">HT99x_00304</name>
</gene>
<comment type="caution">
    <text evidence="4">The sequence shown here is derived from an EMBL/GenBank/DDBJ whole genome shotgun (WGS) entry which is preliminary data.</text>
</comment>
<dbReference type="CDD" id="cd04301">
    <property type="entry name" value="NAT_SF"/>
    <property type="match status" value="1"/>
</dbReference>
<accession>A0A0Q9YPM8</accession>
<evidence type="ECO:0000313" key="4">
    <source>
        <dbReference type="EMBL" id="KRG22763.1"/>
    </source>
</evidence>
<evidence type="ECO:0000256" key="2">
    <source>
        <dbReference type="ARBA" id="ARBA00023315"/>
    </source>
</evidence>
<dbReference type="PROSITE" id="PS51186">
    <property type="entry name" value="GNAT"/>
    <property type="match status" value="1"/>
</dbReference>
<dbReference type="PATRIC" id="fig|1590043.3.peg.306"/>
<dbReference type="PANTHER" id="PTHR43626">
    <property type="entry name" value="ACYL-COA N-ACYLTRANSFERASE"/>
    <property type="match status" value="1"/>
</dbReference>
<dbReference type="EMBL" id="LKAJ01000001">
    <property type="protein sequence ID" value="KRG22763.1"/>
    <property type="molecule type" value="Genomic_DNA"/>
</dbReference>
<proteinExistence type="predicted"/>
<name>A0A0Q9YPM8_9GAMM</name>
<feature type="domain" description="N-acetyltransferase" evidence="3">
    <location>
        <begin position="1"/>
        <end position="144"/>
    </location>
</feature>
<keyword evidence="2" id="KW-0012">Acyltransferase</keyword>
<dbReference type="GO" id="GO:0005737">
    <property type="term" value="C:cytoplasm"/>
    <property type="evidence" value="ECO:0007669"/>
    <property type="project" value="TreeGrafter"/>
</dbReference>
<keyword evidence="1 4" id="KW-0808">Transferase</keyword>
<evidence type="ECO:0000256" key="1">
    <source>
        <dbReference type="ARBA" id="ARBA00022679"/>
    </source>
</evidence>
<dbReference type="Pfam" id="PF00583">
    <property type="entry name" value="Acetyltransf_1"/>
    <property type="match status" value="1"/>
</dbReference>
<dbReference type="AlphaFoldDB" id="A0A0Q9YPM8"/>